<dbReference type="PANTHER" id="PTHR32196">
    <property type="entry name" value="ABC TRANSPORTER PERMEASE PROTEIN YPHD-RELATED-RELATED"/>
    <property type="match status" value="1"/>
</dbReference>
<dbReference type="CDD" id="cd06579">
    <property type="entry name" value="TM_PBP1_transp_AraH_like"/>
    <property type="match status" value="1"/>
</dbReference>
<dbReference type="AlphaFoldDB" id="A0A640VTZ3"/>
<keyword evidence="3 6" id="KW-0812">Transmembrane</keyword>
<evidence type="ECO:0000256" key="4">
    <source>
        <dbReference type="ARBA" id="ARBA00022989"/>
    </source>
</evidence>
<comment type="subcellular location">
    <subcellularLocation>
        <location evidence="1">Cell membrane</location>
        <topology evidence="1">Multi-pass membrane protein</topology>
    </subcellularLocation>
</comment>
<evidence type="ECO:0000313" key="7">
    <source>
        <dbReference type="EMBL" id="GFE51858.1"/>
    </source>
</evidence>
<evidence type="ECO:0000256" key="1">
    <source>
        <dbReference type="ARBA" id="ARBA00004651"/>
    </source>
</evidence>
<reference evidence="7 8" key="1">
    <citation type="submission" date="2019-12" db="EMBL/GenBank/DDBJ databases">
        <title>Roseobacter cerasinus sp. nov., isolated from seawater around aquaculture.</title>
        <authorList>
            <person name="Muramatsu S."/>
            <person name="Takabe Y."/>
            <person name="Mori K."/>
            <person name="Takaichi S."/>
            <person name="Hanada S."/>
        </authorList>
    </citation>
    <scope>NUCLEOTIDE SEQUENCE [LARGE SCALE GENOMIC DNA]</scope>
    <source>
        <strain evidence="7 8">AI77</strain>
    </source>
</reference>
<feature type="transmembrane region" description="Helical" evidence="6">
    <location>
        <begin position="102"/>
        <end position="123"/>
    </location>
</feature>
<dbReference type="InterPro" id="IPR001851">
    <property type="entry name" value="ABC_transp_permease"/>
</dbReference>
<feature type="transmembrane region" description="Helical" evidence="6">
    <location>
        <begin position="169"/>
        <end position="190"/>
    </location>
</feature>
<protein>
    <submittedName>
        <fullName evidence="7">Membrane protein</fullName>
    </submittedName>
</protein>
<organism evidence="7 8">
    <name type="scientific">Roseobacter cerasinus</name>
    <dbReference type="NCBI Taxonomy" id="2602289"/>
    <lineage>
        <taxon>Bacteria</taxon>
        <taxon>Pseudomonadati</taxon>
        <taxon>Pseudomonadota</taxon>
        <taxon>Alphaproteobacteria</taxon>
        <taxon>Rhodobacterales</taxon>
        <taxon>Roseobacteraceae</taxon>
        <taxon>Roseobacter</taxon>
    </lineage>
</organism>
<evidence type="ECO:0000313" key="8">
    <source>
        <dbReference type="Proteomes" id="UP000436522"/>
    </source>
</evidence>
<keyword evidence="2" id="KW-1003">Cell membrane</keyword>
<keyword evidence="8" id="KW-1185">Reference proteome</keyword>
<feature type="transmembrane region" description="Helical" evidence="6">
    <location>
        <begin position="299"/>
        <end position="320"/>
    </location>
</feature>
<feature type="transmembrane region" description="Helical" evidence="6">
    <location>
        <begin position="46"/>
        <end position="66"/>
    </location>
</feature>
<dbReference type="GO" id="GO:0005886">
    <property type="term" value="C:plasma membrane"/>
    <property type="evidence" value="ECO:0007669"/>
    <property type="project" value="UniProtKB-SubCell"/>
</dbReference>
<comment type="caution">
    <text evidence="7">The sequence shown here is derived from an EMBL/GenBank/DDBJ whole genome shotgun (WGS) entry which is preliminary data.</text>
</comment>
<sequence length="324" mass="33359">MRGEVPSVLKITDLVGYLPLVIFGLVLTYISLHAPNFLTLQSLELIVMQSLPVVLVCAGLAVVVMAGGDDVVSGGIDLSIPATAVLSAGITAQMLTSGMPLALCAVVALAACIVVGLSNAVLITKIGMTPLLTTLAMFVAVVGVNNVITVSRRINVDHSWIVALRAQEIAGIPAGILLVALIVAILFFAAHRTGWGLNLQAAGGSRDAAEISGIDANRLVAQSFVVAAFTGFLCGFFLLARGSGSSPGVQDNLMLEMVLATFLGAAFSPRRVVTLWGAVLGALLVAAISIGFKSIGVNVFWTGLIKGSLIVVVVAFSALAQRGR</sequence>
<gene>
    <name evidence="7" type="ORF">So717_36110</name>
</gene>
<keyword evidence="5 6" id="KW-0472">Membrane</keyword>
<evidence type="ECO:0000256" key="3">
    <source>
        <dbReference type="ARBA" id="ARBA00022692"/>
    </source>
</evidence>
<dbReference type="Pfam" id="PF02653">
    <property type="entry name" value="BPD_transp_2"/>
    <property type="match status" value="1"/>
</dbReference>
<evidence type="ECO:0000256" key="2">
    <source>
        <dbReference type="ARBA" id="ARBA00022475"/>
    </source>
</evidence>
<feature type="transmembrane region" description="Helical" evidence="6">
    <location>
        <begin position="129"/>
        <end position="148"/>
    </location>
</feature>
<feature type="transmembrane region" description="Helical" evidence="6">
    <location>
        <begin position="14"/>
        <end position="34"/>
    </location>
</feature>
<proteinExistence type="predicted"/>
<name>A0A640VTZ3_9RHOB</name>
<evidence type="ECO:0000256" key="6">
    <source>
        <dbReference type="SAM" id="Phobius"/>
    </source>
</evidence>
<dbReference type="PANTHER" id="PTHR32196:SF69">
    <property type="entry name" value="BRANCHED-CHAIN AMINO ACID TRANSPORT SYSTEM, PERMEASE PROTEIN"/>
    <property type="match status" value="1"/>
</dbReference>
<dbReference type="Proteomes" id="UP000436522">
    <property type="component" value="Unassembled WGS sequence"/>
</dbReference>
<dbReference type="EMBL" id="BLIV01000008">
    <property type="protein sequence ID" value="GFE51858.1"/>
    <property type="molecule type" value="Genomic_DNA"/>
</dbReference>
<keyword evidence="4 6" id="KW-1133">Transmembrane helix</keyword>
<dbReference type="OrthoDB" id="6507153at2"/>
<feature type="transmembrane region" description="Helical" evidence="6">
    <location>
        <begin position="219"/>
        <end position="240"/>
    </location>
</feature>
<accession>A0A640VTZ3</accession>
<feature type="transmembrane region" description="Helical" evidence="6">
    <location>
        <begin position="275"/>
        <end position="292"/>
    </location>
</feature>
<evidence type="ECO:0000256" key="5">
    <source>
        <dbReference type="ARBA" id="ARBA00023136"/>
    </source>
</evidence>
<dbReference type="GO" id="GO:0022857">
    <property type="term" value="F:transmembrane transporter activity"/>
    <property type="evidence" value="ECO:0007669"/>
    <property type="project" value="InterPro"/>
</dbReference>